<keyword evidence="9 12" id="KW-0472">Membrane</keyword>
<keyword evidence="7 12" id="KW-1133">Transmembrane helix</keyword>
<evidence type="ECO:0000256" key="2">
    <source>
        <dbReference type="ARBA" id="ARBA00022448"/>
    </source>
</evidence>
<keyword evidence="2" id="KW-0813">Transport</keyword>
<dbReference type="OrthoDB" id="3639251at2759"/>
<dbReference type="GO" id="GO:0050661">
    <property type="term" value="F:NADP binding"/>
    <property type="evidence" value="ECO:0007669"/>
    <property type="project" value="InterPro"/>
</dbReference>
<dbReference type="InterPro" id="IPR020946">
    <property type="entry name" value="Flavin_mOase-like"/>
</dbReference>
<feature type="region of interest" description="Disordered" evidence="11">
    <location>
        <begin position="952"/>
        <end position="979"/>
    </location>
</feature>
<feature type="transmembrane region" description="Helical" evidence="12">
    <location>
        <begin position="799"/>
        <end position="817"/>
    </location>
</feature>
<feature type="transmembrane region" description="Helical" evidence="12">
    <location>
        <begin position="853"/>
        <end position="875"/>
    </location>
</feature>
<dbReference type="InterPro" id="IPR036259">
    <property type="entry name" value="MFS_trans_sf"/>
</dbReference>
<evidence type="ECO:0000256" key="9">
    <source>
        <dbReference type="ARBA" id="ARBA00023136"/>
    </source>
</evidence>
<dbReference type="InterPro" id="IPR020846">
    <property type="entry name" value="MFS_dom"/>
</dbReference>
<dbReference type="InterPro" id="IPR036188">
    <property type="entry name" value="FAD/NAD-bd_sf"/>
</dbReference>
<dbReference type="GO" id="GO:0004499">
    <property type="term" value="F:N,N-dimethylaniline monooxygenase activity"/>
    <property type="evidence" value="ECO:0007669"/>
    <property type="project" value="InterPro"/>
</dbReference>
<evidence type="ECO:0000256" key="11">
    <source>
        <dbReference type="SAM" id="MobiDB-lite"/>
    </source>
</evidence>
<name>A0A2T2N591_CORCC</name>
<keyword evidence="5 12" id="KW-0812">Transmembrane</keyword>
<evidence type="ECO:0000256" key="10">
    <source>
        <dbReference type="ARBA" id="ARBA00037968"/>
    </source>
</evidence>
<protein>
    <submittedName>
        <fullName evidence="14">Pantothenate transporter</fullName>
    </submittedName>
</protein>
<dbReference type="PRINTS" id="PR00370">
    <property type="entry name" value="FMOXYGENASE"/>
</dbReference>
<feature type="transmembrane region" description="Helical" evidence="12">
    <location>
        <begin position="688"/>
        <end position="709"/>
    </location>
</feature>
<feature type="transmembrane region" description="Helical" evidence="12">
    <location>
        <begin position="829"/>
        <end position="847"/>
    </location>
</feature>
<evidence type="ECO:0000313" key="14">
    <source>
        <dbReference type="EMBL" id="PSN60617.1"/>
    </source>
</evidence>
<keyword evidence="6" id="KW-0274">FAD</keyword>
<dbReference type="Gene3D" id="1.20.1250.20">
    <property type="entry name" value="MFS general substrate transporter like domains"/>
    <property type="match status" value="2"/>
</dbReference>
<dbReference type="Gene3D" id="3.50.50.60">
    <property type="entry name" value="FAD/NAD(P)-binding domain"/>
    <property type="match status" value="2"/>
</dbReference>
<organism evidence="14 15">
    <name type="scientific">Corynespora cassiicola Philippines</name>
    <dbReference type="NCBI Taxonomy" id="1448308"/>
    <lineage>
        <taxon>Eukaryota</taxon>
        <taxon>Fungi</taxon>
        <taxon>Dikarya</taxon>
        <taxon>Ascomycota</taxon>
        <taxon>Pezizomycotina</taxon>
        <taxon>Dothideomycetes</taxon>
        <taxon>Pleosporomycetidae</taxon>
        <taxon>Pleosporales</taxon>
        <taxon>Corynesporascaceae</taxon>
        <taxon>Corynespora</taxon>
    </lineage>
</organism>
<proteinExistence type="inferred from homology"/>
<evidence type="ECO:0000256" key="3">
    <source>
        <dbReference type="ARBA" id="ARBA00022475"/>
    </source>
</evidence>
<dbReference type="GO" id="GO:0005886">
    <property type="term" value="C:plasma membrane"/>
    <property type="evidence" value="ECO:0007669"/>
    <property type="project" value="UniProtKB-SubCell"/>
</dbReference>
<accession>A0A2T2N591</accession>
<dbReference type="Proteomes" id="UP000240883">
    <property type="component" value="Unassembled WGS sequence"/>
</dbReference>
<evidence type="ECO:0000259" key="13">
    <source>
        <dbReference type="PROSITE" id="PS50850"/>
    </source>
</evidence>
<dbReference type="InterPro" id="IPR000960">
    <property type="entry name" value="Flavin_mOase"/>
</dbReference>
<keyword evidence="15" id="KW-1185">Reference proteome</keyword>
<dbReference type="GO" id="GO:0022857">
    <property type="term" value="F:transmembrane transporter activity"/>
    <property type="evidence" value="ECO:0007669"/>
    <property type="project" value="InterPro"/>
</dbReference>
<dbReference type="SUPFAM" id="SSF51905">
    <property type="entry name" value="FAD/NAD(P)-binding domain"/>
    <property type="match status" value="2"/>
</dbReference>
<dbReference type="FunFam" id="1.20.1250.20:FF:000065">
    <property type="entry name" value="Putative MFS pantothenate transporter"/>
    <property type="match status" value="1"/>
</dbReference>
<keyword evidence="8" id="KW-0560">Oxidoreductase</keyword>
<evidence type="ECO:0000256" key="4">
    <source>
        <dbReference type="ARBA" id="ARBA00022630"/>
    </source>
</evidence>
<feature type="transmembrane region" description="Helical" evidence="12">
    <location>
        <begin position="887"/>
        <end position="909"/>
    </location>
</feature>
<evidence type="ECO:0000256" key="6">
    <source>
        <dbReference type="ARBA" id="ARBA00022827"/>
    </source>
</evidence>
<feature type="transmembrane region" description="Helical" evidence="12">
    <location>
        <begin position="921"/>
        <end position="941"/>
    </location>
</feature>
<evidence type="ECO:0000256" key="7">
    <source>
        <dbReference type="ARBA" id="ARBA00022989"/>
    </source>
</evidence>
<dbReference type="AlphaFoldDB" id="A0A2T2N591"/>
<dbReference type="Pfam" id="PF13450">
    <property type="entry name" value="NAD_binding_8"/>
    <property type="match status" value="1"/>
</dbReference>
<reference evidence="14 15" key="1">
    <citation type="journal article" date="2018" name="Front. Microbiol.">
        <title>Genome-Wide Analysis of Corynespora cassiicola Leaf Fall Disease Putative Effectors.</title>
        <authorList>
            <person name="Lopez D."/>
            <person name="Ribeiro S."/>
            <person name="Label P."/>
            <person name="Fumanal B."/>
            <person name="Venisse J.S."/>
            <person name="Kohler A."/>
            <person name="de Oliveira R.R."/>
            <person name="Labutti K."/>
            <person name="Lipzen A."/>
            <person name="Lail K."/>
            <person name="Bauer D."/>
            <person name="Ohm R.A."/>
            <person name="Barry K.W."/>
            <person name="Spatafora J."/>
            <person name="Grigoriev I.V."/>
            <person name="Martin F.M."/>
            <person name="Pujade-Renaud V."/>
        </authorList>
    </citation>
    <scope>NUCLEOTIDE SEQUENCE [LARGE SCALE GENOMIC DNA]</scope>
    <source>
        <strain evidence="14 15">Philippines</strain>
    </source>
</reference>
<dbReference type="Pfam" id="PF00743">
    <property type="entry name" value="FMO-like"/>
    <property type="match status" value="2"/>
</dbReference>
<dbReference type="PANTHER" id="PTHR43791">
    <property type="entry name" value="PERMEASE-RELATED"/>
    <property type="match status" value="1"/>
</dbReference>
<gene>
    <name evidence="14" type="ORF">BS50DRAFT_604598</name>
</gene>
<evidence type="ECO:0000256" key="8">
    <source>
        <dbReference type="ARBA" id="ARBA00023002"/>
    </source>
</evidence>
<comment type="subcellular location">
    <subcellularLocation>
        <location evidence="1">Cell membrane</location>
        <topology evidence="1">Multi-pass membrane protein</topology>
    </subcellularLocation>
</comment>
<dbReference type="PANTHER" id="PTHR43791:SF39">
    <property type="entry name" value="TRANSPORTER LIZ1_SEO1, PUTATIVE (AFU_ORTHOLOGUE AFUA_3G00980)-RELATED"/>
    <property type="match status" value="1"/>
</dbReference>
<feature type="transmembrane region" description="Helical" evidence="12">
    <location>
        <begin position="756"/>
        <end position="779"/>
    </location>
</feature>
<comment type="similarity">
    <text evidence="10">Belongs to the major facilitator superfamily. Allantoate permease family.</text>
</comment>
<evidence type="ECO:0000256" key="1">
    <source>
        <dbReference type="ARBA" id="ARBA00004651"/>
    </source>
</evidence>
<dbReference type="FunFam" id="1.20.1250.20:FF:000386">
    <property type="entry name" value="MFS general substrate transporter"/>
    <property type="match status" value="1"/>
</dbReference>
<keyword evidence="4" id="KW-0285">Flavoprotein</keyword>
<evidence type="ECO:0000313" key="15">
    <source>
        <dbReference type="Proteomes" id="UP000240883"/>
    </source>
</evidence>
<feature type="transmembrane region" description="Helical" evidence="12">
    <location>
        <begin position="655"/>
        <end position="676"/>
    </location>
</feature>
<evidence type="ECO:0000256" key="12">
    <source>
        <dbReference type="SAM" id="Phobius"/>
    </source>
</evidence>
<dbReference type="InterPro" id="IPR011701">
    <property type="entry name" value="MFS"/>
</dbReference>
<dbReference type="PROSITE" id="PS50850">
    <property type="entry name" value="MFS"/>
    <property type="match status" value="1"/>
</dbReference>
<keyword evidence="3" id="KW-1003">Cell membrane</keyword>
<dbReference type="Pfam" id="PF07690">
    <property type="entry name" value="MFS_1"/>
    <property type="match status" value="1"/>
</dbReference>
<sequence length="979" mass="109649">MAPVVQRVAVVGAGISGVVTAAHLMKEGIDVTVFERSSAAGGVWLYDERKPLEPAYPGAPASKAGGTYTKDTPKDIELERLLHAPPGPCYIGLKNNVSTRLLETTLNRFPTDTPDFVTHDVLEAYIQDTSAKTGVHAITHYNTEVKNVSKSGSTWSVETSTLHLDDSGKATKENSISDFDSVVVASGHYHAAKVPDIPGLVEWKRKWPSRVQHSKGYRSPEEFKGKNFLLIGGSVSSTDIARELGPLAKTIYQSHRNGAFDLSASLLPENGIRVDEVVSFEVPEDTSPTTSLGTSDPIPATATLKSGQKLCDIHHVLLCTGYSITLPFLPQFHSDDTPVDKADDTVLVTDGTQFHNLHKDVFYIQDPSLIFVGIPYFTATFTLFEFQARVVAKVLAGQARLPSEEAMRAEYRERVRAKGHGKAFHSLRDQEVEYVDELLAWVNRDLEDIGRRRLEGHSEQWKVAKEEQVQRIKELFAPSGSSESEIEIHIQTEEELRNKPRKWYTYVWDTFDKPKEERWFMFKLDAALLTFASLGYFIKYLDQSNINSAFVSGMKEDLGLYGNQLNYMQTCWTVGYVLGELPSNIILTRFRPSIWIPTMELTWAVLTFCLSRANTATTIYVLRFFIGLAESTFYPGMQYIIGSWYRREELAKRSCIFHTSAALATMFSGYLMAGVYKLGGRGGFKGWQWLFIIDGVISLPVALAGYFFIPDVPEISKPFYLTEKEVRFAQRRMQLEGRREREPYTRAKVKKILTSWHVYALTLLYVFFNNGSAAGQPVFQQYLKASTEPKYSVSQINTYPTITNAVQVVTTLLYAWTSDGVLKGSRWPPIVFGGLVNIMCYVSLFIWDIPVSWKWACLCLLGFGGGLSGICMAWAHEICTEDNEERAIVIGSMNEMAYVLQAWLPLIVWQQVDAPEYRKGYITITFLSAAMIATALIIRILHGKELARRKYDQESGASDRGSSVEEADAVAGENAGIKS</sequence>
<evidence type="ECO:0000256" key="5">
    <source>
        <dbReference type="ARBA" id="ARBA00022692"/>
    </source>
</evidence>
<dbReference type="SUPFAM" id="SSF103473">
    <property type="entry name" value="MFS general substrate transporter"/>
    <property type="match status" value="1"/>
</dbReference>
<feature type="domain" description="Major facilitator superfamily (MFS) profile" evidence="13">
    <location>
        <begin position="528"/>
        <end position="947"/>
    </location>
</feature>
<dbReference type="EMBL" id="KZ678148">
    <property type="protein sequence ID" value="PSN60617.1"/>
    <property type="molecule type" value="Genomic_DNA"/>
</dbReference>
<dbReference type="GO" id="GO:0050660">
    <property type="term" value="F:flavin adenine dinucleotide binding"/>
    <property type="evidence" value="ECO:0007669"/>
    <property type="project" value="InterPro"/>
</dbReference>